<gene>
    <name evidence="1" type="ORF">BN1708_020523</name>
</gene>
<organism evidence="1 2">
    <name type="scientific">Verticillium longisporum</name>
    <name type="common">Verticillium dahliae var. longisporum</name>
    <dbReference type="NCBI Taxonomy" id="100787"/>
    <lineage>
        <taxon>Eukaryota</taxon>
        <taxon>Fungi</taxon>
        <taxon>Dikarya</taxon>
        <taxon>Ascomycota</taxon>
        <taxon>Pezizomycotina</taxon>
        <taxon>Sordariomycetes</taxon>
        <taxon>Hypocreomycetidae</taxon>
        <taxon>Glomerellales</taxon>
        <taxon>Plectosphaerellaceae</taxon>
        <taxon>Verticillium</taxon>
    </lineage>
</organism>
<proteinExistence type="predicted"/>
<dbReference type="AlphaFoldDB" id="A0A0G4MW21"/>
<reference evidence="1 2" key="1">
    <citation type="submission" date="2015-05" db="EMBL/GenBank/DDBJ databases">
        <authorList>
            <person name="Wang D.B."/>
            <person name="Wang M."/>
        </authorList>
    </citation>
    <scope>NUCLEOTIDE SEQUENCE [LARGE SCALE GENOMIC DNA]</scope>
    <source>
        <strain evidence="1">VL1</strain>
    </source>
</reference>
<evidence type="ECO:0000313" key="1">
    <source>
        <dbReference type="EMBL" id="CRK38407.1"/>
    </source>
</evidence>
<evidence type="ECO:0000313" key="2">
    <source>
        <dbReference type="Proteomes" id="UP000044602"/>
    </source>
</evidence>
<dbReference type="Proteomes" id="UP000044602">
    <property type="component" value="Unassembled WGS sequence"/>
</dbReference>
<accession>A0A0G4MW21</accession>
<feature type="non-terminal residue" evidence="1">
    <location>
        <position position="1"/>
    </location>
</feature>
<sequence>VPPLHRCRRLGPRHRHLAAAPSRRRCLPCRLR</sequence>
<keyword evidence="2" id="KW-1185">Reference proteome</keyword>
<dbReference type="EMBL" id="CVQH01025506">
    <property type="protein sequence ID" value="CRK38407.1"/>
    <property type="molecule type" value="Genomic_DNA"/>
</dbReference>
<name>A0A0G4MW21_VERLO</name>
<protein>
    <submittedName>
        <fullName evidence="1">Uncharacterized protein</fullName>
    </submittedName>
</protein>